<dbReference type="OrthoDB" id="323926at2"/>
<accession>A0A5B8UEL2</accession>
<keyword evidence="3" id="KW-1185">Reference proteome</keyword>
<reference evidence="2 3" key="1">
    <citation type="journal article" date="2015" name="Int. J. Syst. Evol. Microbiol.">
        <title>Flavisolibacter ginsenosidimutans sp. nov., with ginsenoside-converting activity isolated from soil used for cultivating ginseng.</title>
        <authorList>
            <person name="Zhao Y."/>
            <person name="Liu Q."/>
            <person name="Kang M.S."/>
            <person name="Jin F."/>
            <person name="Yu H."/>
            <person name="Im W.T."/>
        </authorList>
    </citation>
    <scope>NUCLEOTIDE SEQUENCE [LARGE SCALE GENOMIC DNA]</scope>
    <source>
        <strain evidence="2 3">Gsoil 636</strain>
    </source>
</reference>
<proteinExistence type="predicted"/>
<dbReference type="InterPro" id="IPR010037">
    <property type="entry name" value="FkbH_domain"/>
</dbReference>
<dbReference type="RefSeq" id="WP_146782398.1">
    <property type="nucleotide sequence ID" value="NZ_BAABIO010000006.1"/>
</dbReference>
<dbReference type="GO" id="GO:0016788">
    <property type="term" value="F:hydrolase activity, acting on ester bonds"/>
    <property type="evidence" value="ECO:0007669"/>
    <property type="project" value="UniProtKB-ARBA"/>
</dbReference>
<dbReference type="NCBIfam" id="TIGR01681">
    <property type="entry name" value="HAD-SF-IIIC"/>
    <property type="match status" value="1"/>
</dbReference>
<dbReference type="KEGG" id="fgg:FSB75_02745"/>
<gene>
    <name evidence="2" type="ORF">FSB75_02745</name>
</gene>
<feature type="domain" description="BF1531-like N-terminal" evidence="1">
    <location>
        <begin position="22"/>
        <end position="216"/>
    </location>
</feature>
<dbReference type="Gene3D" id="3.40.50.1000">
    <property type="entry name" value="HAD superfamily/HAD-like"/>
    <property type="match status" value="1"/>
</dbReference>
<dbReference type="SUPFAM" id="SSF56784">
    <property type="entry name" value="HAD-like"/>
    <property type="match status" value="1"/>
</dbReference>
<protein>
    <submittedName>
        <fullName evidence="2">HAD-IIIC family phosphatase</fullName>
    </submittedName>
</protein>
<evidence type="ECO:0000313" key="2">
    <source>
        <dbReference type="EMBL" id="QEC54862.1"/>
    </source>
</evidence>
<dbReference type="InterPro" id="IPR036514">
    <property type="entry name" value="SGNH_hydro_sf"/>
</dbReference>
<dbReference type="Pfam" id="PF21211">
    <property type="entry name" value="FkbH_N"/>
    <property type="match status" value="1"/>
</dbReference>
<dbReference type="InterPro" id="IPR036412">
    <property type="entry name" value="HAD-like_sf"/>
</dbReference>
<evidence type="ECO:0000259" key="1">
    <source>
        <dbReference type="Pfam" id="PF21211"/>
    </source>
</evidence>
<dbReference type="Gene3D" id="3.40.50.1110">
    <property type="entry name" value="SGNH hydrolase"/>
    <property type="match status" value="1"/>
</dbReference>
<name>A0A5B8UEL2_9BACT</name>
<sequence length="587" mass="67069">MLDFTRLRKNTKKDFSNLKPIKVAILSDSASQLLHTALKGYGYDKGLHYEIFEADYNQIEQEVFNPASAFYSFSPQVILLVKTTPKLVQQFYDCESKERVLFAERKMAELNALTTAIEQRLTAKVILFTFQEKDDRVYGNYANKLAQSFLYQVRKLNLLLMQAAQQRPNIFICDVQQLTTGAGWQNTWDAKNYFATDLVWSLDFLPTVAKNISDIVEATEGTFKKCLVVDLDNTLWGGVVGDDGMNGIEIGNLGRGKVFTQLQKWIKELKQRGIIVCVCSKNAEAIAKEPFEKHPDMVLRLEDIAVFVANWENKVDNLRFIKQTLNIGFDAMVFLDDNPFERGMVKEAIPALAVPELPQDPAEYLDYLQNLNLFETASFTAEDVHRVQLYREEAARTAWQKTYANEEDYLASLEMKAEILPLNDFTIPRAAQLSQRSNQFNLRTVRYTENDLQKIAASSLYASLVVRLKDKFGDYGIISFVVLKRAGSELFIETWLMSCRVLKRGVERLVLNHIVSVAKNWKANTIIGEYLSTPKNALVKHHYEQLGFSGSGSHWRLPIQNYVEKEAAIELINMKQNEPYIAASNFE</sequence>
<dbReference type="Proteomes" id="UP000321204">
    <property type="component" value="Chromosome"/>
</dbReference>
<evidence type="ECO:0000313" key="3">
    <source>
        <dbReference type="Proteomes" id="UP000321204"/>
    </source>
</evidence>
<dbReference type="EMBL" id="CP042433">
    <property type="protein sequence ID" value="QEC54862.1"/>
    <property type="molecule type" value="Genomic_DNA"/>
</dbReference>
<organism evidence="2 3">
    <name type="scientific">Flavisolibacter ginsenosidimutans</name>
    <dbReference type="NCBI Taxonomy" id="661481"/>
    <lineage>
        <taxon>Bacteria</taxon>
        <taxon>Pseudomonadati</taxon>
        <taxon>Bacteroidota</taxon>
        <taxon>Chitinophagia</taxon>
        <taxon>Chitinophagales</taxon>
        <taxon>Chitinophagaceae</taxon>
        <taxon>Flavisolibacter</taxon>
    </lineage>
</organism>
<dbReference type="InterPro" id="IPR010033">
    <property type="entry name" value="HAD_SF_ppase_IIIC"/>
</dbReference>
<dbReference type="InterPro" id="IPR049369">
    <property type="entry name" value="BF1531-like_N"/>
</dbReference>
<dbReference type="AlphaFoldDB" id="A0A5B8UEL2"/>
<dbReference type="NCBIfam" id="TIGR01686">
    <property type="entry name" value="FkbH"/>
    <property type="match status" value="1"/>
</dbReference>
<dbReference type="InterPro" id="IPR023214">
    <property type="entry name" value="HAD_sf"/>
</dbReference>